<evidence type="ECO:0000259" key="2">
    <source>
        <dbReference type="Pfam" id="PF13193"/>
    </source>
</evidence>
<dbReference type="EMBL" id="CP065321">
    <property type="protein sequence ID" value="QQR29895.1"/>
    <property type="molecule type" value="Genomic_DNA"/>
</dbReference>
<dbReference type="Gene3D" id="3.40.50.12780">
    <property type="entry name" value="N-terminal domain of ligase-like"/>
    <property type="match status" value="1"/>
</dbReference>
<dbReference type="GO" id="GO:0044550">
    <property type="term" value="P:secondary metabolite biosynthetic process"/>
    <property type="evidence" value="ECO:0007669"/>
    <property type="project" value="TreeGrafter"/>
</dbReference>
<dbReference type="InterPro" id="IPR025110">
    <property type="entry name" value="AMP-bd_C"/>
</dbReference>
<dbReference type="SUPFAM" id="SSF56801">
    <property type="entry name" value="Acetyl-CoA synthetase-like"/>
    <property type="match status" value="1"/>
</dbReference>
<proteinExistence type="predicted"/>
<dbReference type="PROSITE" id="PS00455">
    <property type="entry name" value="AMP_BINDING"/>
    <property type="match status" value="1"/>
</dbReference>
<sequence>MDSVLQYLVEAAARCPDKVALADGEQAFTYRELLEQSRQVGAFISSREPPGRPIGVLAKHCAATPLLFYGALWAGCFYVPLDPELPSAKLQRLLADCNPSLVLTTDAGDPLPFSGETVCLADALSRGAGRPLPCPEGGPEHPLCLLYTSGSTGTPKGVLKSHGAVKSFVEAFLSTFPLSPDEVLGNQTPFFFDASAKDLYLSMRLGARLEVLDASLFTFPVRLIEHMNRRQVTCISWVPSALALVTQLNTFQEIKPQYLRQVFFVGEVFPMKQLNRWRAALPHVRFTNLYGSTELAGVCCYYEVAGDYSDSDALPIGRALPNCRVFLSDGQEPVRRPGEIGEICVCSPALALGYYGDEEKTAAVFRQEGAQKVLHTGDLAQYREDGLLMFAARRDHQFKHMGRRIEAGEIEAAALALEPILRCCCMYQQERGKIILACQLAPGCQETARDIRAALKQSLADYMVPSKVVLLPEIPLNANGKIDRPALRLSLGI</sequence>
<dbReference type="RefSeq" id="WP_066533677.1">
    <property type="nucleotide sequence ID" value="NZ_CP021422.1"/>
</dbReference>
<feature type="domain" description="AMP-dependent synthetase/ligase" evidence="1">
    <location>
        <begin position="10"/>
        <end position="355"/>
    </location>
</feature>
<dbReference type="Pfam" id="PF00501">
    <property type="entry name" value="AMP-binding"/>
    <property type="match status" value="1"/>
</dbReference>
<name>A0A1Z2XQ86_9FIRM</name>
<dbReference type="InterPro" id="IPR045851">
    <property type="entry name" value="AMP-bd_C_sf"/>
</dbReference>
<dbReference type="GO" id="GO:0043041">
    <property type="term" value="P:amino acid activation for nonribosomal peptide biosynthetic process"/>
    <property type="evidence" value="ECO:0007669"/>
    <property type="project" value="TreeGrafter"/>
</dbReference>
<evidence type="ECO:0000313" key="6">
    <source>
        <dbReference type="Proteomes" id="UP000596035"/>
    </source>
</evidence>
<evidence type="ECO:0000313" key="3">
    <source>
        <dbReference type="EMBL" id="ASB40618.1"/>
    </source>
</evidence>
<organism evidence="4 6">
    <name type="scientific">Acutalibacter muris</name>
    <dbReference type="NCBI Taxonomy" id="1796620"/>
    <lineage>
        <taxon>Bacteria</taxon>
        <taxon>Bacillati</taxon>
        <taxon>Bacillota</taxon>
        <taxon>Clostridia</taxon>
        <taxon>Eubacteriales</taxon>
        <taxon>Acutalibacteraceae</taxon>
        <taxon>Acutalibacter</taxon>
    </lineage>
</organism>
<dbReference type="InterPro" id="IPR020845">
    <property type="entry name" value="AMP-binding_CS"/>
</dbReference>
<reference evidence="4 6" key="3">
    <citation type="submission" date="2020-11" db="EMBL/GenBank/DDBJ databases">
        <title>Closed and high quality bacterial genomes of the OMM12 community.</title>
        <authorList>
            <person name="Marbouty M."/>
            <person name="Lamy-Besnier Q."/>
            <person name="Debarbieux L."/>
            <person name="Koszul R."/>
        </authorList>
    </citation>
    <scope>NUCLEOTIDE SEQUENCE [LARGE SCALE GENOMIC DNA]</scope>
    <source>
        <strain evidence="4 6">KB18</strain>
    </source>
</reference>
<evidence type="ECO:0000313" key="5">
    <source>
        <dbReference type="Proteomes" id="UP000196710"/>
    </source>
</evidence>
<accession>A0A1Z2XQ86</accession>
<dbReference type="Gene3D" id="3.30.300.30">
    <property type="match status" value="1"/>
</dbReference>
<dbReference type="CDD" id="cd05930">
    <property type="entry name" value="A_NRPS"/>
    <property type="match status" value="1"/>
</dbReference>
<feature type="domain" description="AMP-binding enzyme C-terminal" evidence="2">
    <location>
        <begin position="409"/>
        <end position="481"/>
    </location>
</feature>
<protein>
    <submittedName>
        <fullName evidence="4">Amino acid adenylation domain-containing protein</fullName>
    </submittedName>
</protein>
<reference evidence="5" key="2">
    <citation type="submission" date="2017-05" db="EMBL/GenBank/DDBJ databases">
        <title>Improved OligoMM genomes.</title>
        <authorList>
            <person name="Garzetti D."/>
        </authorList>
    </citation>
    <scope>NUCLEOTIDE SEQUENCE [LARGE SCALE GENOMIC DNA]</scope>
    <source>
        <strain evidence="5">KB18</strain>
    </source>
</reference>
<gene>
    <name evidence="3" type="ORF">ADH66_08075</name>
    <name evidence="4" type="ORF">I5Q82_18110</name>
</gene>
<reference evidence="3" key="1">
    <citation type="journal article" date="2017" name="Genome Announc.">
        <title>High-Quality Whole-Genome Sequences of the Oligo-Mouse-Microbiota Bacterial Community.</title>
        <authorList>
            <person name="Garzetti D."/>
            <person name="Brugiroux S."/>
            <person name="Bunk B."/>
            <person name="Pukall R."/>
            <person name="McCoy K.D."/>
            <person name="Macpherson A.J."/>
            <person name="Stecher B."/>
        </authorList>
    </citation>
    <scope>NUCLEOTIDE SEQUENCE</scope>
    <source>
        <strain evidence="3">KB18</strain>
    </source>
</reference>
<evidence type="ECO:0000259" key="1">
    <source>
        <dbReference type="Pfam" id="PF00501"/>
    </source>
</evidence>
<dbReference type="PANTHER" id="PTHR45527">
    <property type="entry name" value="NONRIBOSOMAL PEPTIDE SYNTHETASE"/>
    <property type="match status" value="1"/>
</dbReference>
<dbReference type="EMBL" id="CP021422">
    <property type="protein sequence ID" value="ASB40618.1"/>
    <property type="molecule type" value="Genomic_DNA"/>
</dbReference>
<dbReference type="AlphaFoldDB" id="A0A1Z2XQ86"/>
<dbReference type="InterPro" id="IPR042099">
    <property type="entry name" value="ANL_N_sf"/>
</dbReference>
<dbReference type="InterPro" id="IPR000873">
    <property type="entry name" value="AMP-dep_synth/lig_dom"/>
</dbReference>
<dbReference type="GO" id="GO:0031177">
    <property type="term" value="F:phosphopantetheine binding"/>
    <property type="evidence" value="ECO:0007669"/>
    <property type="project" value="TreeGrafter"/>
</dbReference>
<dbReference type="Pfam" id="PF13193">
    <property type="entry name" value="AMP-binding_C"/>
    <property type="match status" value="1"/>
</dbReference>
<dbReference type="Proteomes" id="UP000196710">
    <property type="component" value="Chromosome"/>
</dbReference>
<dbReference type="GO" id="GO:0005737">
    <property type="term" value="C:cytoplasm"/>
    <property type="evidence" value="ECO:0007669"/>
    <property type="project" value="TreeGrafter"/>
</dbReference>
<dbReference type="Proteomes" id="UP000596035">
    <property type="component" value="Chromosome"/>
</dbReference>
<evidence type="ECO:0000313" key="4">
    <source>
        <dbReference type="EMBL" id="QQR29895.1"/>
    </source>
</evidence>
<dbReference type="KEGG" id="amur:ADH66_08075"/>
<dbReference type="PANTHER" id="PTHR45527:SF1">
    <property type="entry name" value="FATTY ACID SYNTHASE"/>
    <property type="match status" value="1"/>
</dbReference>
<keyword evidence="5" id="KW-1185">Reference proteome</keyword>